<evidence type="ECO:0000256" key="3">
    <source>
        <dbReference type="PIRSR" id="PIRSR000077-1"/>
    </source>
</evidence>
<evidence type="ECO:0000256" key="2">
    <source>
        <dbReference type="PIRNR" id="PIRNR000077"/>
    </source>
</evidence>
<dbReference type="FunFam" id="3.40.30.10:FF:000245">
    <property type="entry name" value="Thioredoxin"/>
    <property type="match status" value="1"/>
</dbReference>
<dbReference type="AlphaFoldDB" id="A0A1V9Z808"/>
<feature type="active site" description="Nucleophile" evidence="3">
    <location>
        <position position="40"/>
    </location>
</feature>
<dbReference type="PIRSF" id="PIRSF000077">
    <property type="entry name" value="Thioredoxin"/>
    <property type="match status" value="1"/>
</dbReference>
<dbReference type="OrthoDB" id="2121326at2759"/>
<gene>
    <name evidence="6" type="ORF">ACHHYP_01678</name>
</gene>
<keyword evidence="7" id="KW-1185">Reference proteome</keyword>
<proteinExistence type="inferred from homology"/>
<protein>
    <recommendedName>
        <fullName evidence="2">Thioredoxin</fullName>
    </recommendedName>
</protein>
<dbReference type="PROSITE" id="PS00194">
    <property type="entry name" value="THIOREDOXIN_1"/>
    <property type="match status" value="1"/>
</dbReference>
<dbReference type="PROSITE" id="PS51352">
    <property type="entry name" value="THIOREDOXIN_2"/>
    <property type="match status" value="1"/>
</dbReference>
<feature type="active site" description="Nucleophile" evidence="3">
    <location>
        <position position="37"/>
    </location>
</feature>
<dbReference type="InterPro" id="IPR005746">
    <property type="entry name" value="Thioredoxin"/>
</dbReference>
<keyword evidence="4" id="KW-0676">Redox-active center</keyword>
<dbReference type="InterPro" id="IPR013766">
    <property type="entry name" value="Thioredoxin_domain"/>
</dbReference>
<reference evidence="6 7" key="1">
    <citation type="journal article" date="2014" name="Genome Biol. Evol.">
        <title>The secreted proteins of Achlya hypogyna and Thraustotheca clavata identify the ancestral oomycete secretome and reveal gene acquisitions by horizontal gene transfer.</title>
        <authorList>
            <person name="Misner I."/>
            <person name="Blouin N."/>
            <person name="Leonard G."/>
            <person name="Richards T.A."/>
            <person name="Lane C.E."/>
        </authorList>
    </citation>
    <scope>NUCLEOTIDE SEQUENCE [LARGE SCALE GENOMIC DNA]</scope>
    <source>
        <strain evidence="6 7">ATCC 48635</strain>
    </source>
</reference>
<comment type="caution">
    <text evidence="6">The sequence shown here is derived from an EMBL/GenBank/DDBJ whole genome shotgun (WGS) entry which is preliminary data.</text>
</comment>
<dbReference type="CDD" id="cd02947">
    <property type="entry name" value="TRX_family"/>
    <property type="match status" value="1"/>
</dbReference>
<dbReference type="EMBL" id="JNBR01000374">
    <property type="protein sequence ID" value="OQR94136.1"/>
    <property type="molecule type" value="Genomic_DNA"/>
</dbReference>
<organism evidence="6 7">
    <name type="scientific">Achlya hypogyna</name>
    <name type="common">Oomycete</name>
    <name type="synonym">Protoachlya hypogyna</name>
    <dbReference type="NCBI Taxonomy" id="1202772"/>
    <lineage>
        <taxon>Eukaryota</taxon>
        <taxon>Sar</taxon>
        <taxon>Stramenopiles</taxon>
        <taxon>Oomycota</taxon>
        <taxon>Saprolegniomycetes</taxon>
        <taxon>Saprolegniales</taxon>
        <taxon>Achlyaceae</taxon>
        <taxon>Achlya</taxon>
    </lineage>
</organism>
<feature type="site" description="Contributes to redox potential value" evidence="3">
    <location>
        <position position="39"/>
    </location>
</feature>
<feature type="disulfide bond" description="Redox-active" evidence="4">
    <location>
        <begin position="37"/>
        <end position="40"/>
    </location>
</feature>
<evidence type="ECO:0000256" key="1">
    <source>
        <dbReference type="ARBA" id="ARBA00023157"/>
    </source>
</evidence>
<evidence type="ECO:0000256" key="4">
    <source>
        <dbReference type="PIRSR" id="PIRSR000077-4"/>
    </source>
</evidence>
<accession>A0A1V9Z808</accession>
<keyword evidence="1 4" id="KW-1015">Disulfide bond</keyword>
<dbReference type="InterPro" id="IPR036249">
    <property type="entry name" value="Thioredoxin-like_sf"/>
</dbReference>
<dbReference type="Proteomes" id="UP000243579">
    <property type="component" value="Unassembled WGS sequence"/>
</dbReference>
<name>A0A1V9Z808_ACHHY</name>
<dbReference type="GO" id="GO:0015035">
    <property type="term" value="F:protein-disulfide reductase activity"/>
    <property type="evidence" value="ECO:0007669"/>
    <property type="project" value="InterPro"/>
</dbReference>
<evidence type="ECO:0000259" key="5">
    <source>
        <dbReference type="PROSITE" id="PS51352"/>
    </source>
</evidence>
<feature type="domain" description="Thioredoxin" evidence="5">
    <location>
        <begin position="1"/>
        <end position="110"/>
    </location>
</feature>
<dbReference type="PRINTS" id="PR00421">
    <property type="entry name" value="THIOREDOXIN"/>
</dbReference>
<evidence type="ECO:0000313" key="7">
    <source>
        <dbReference type="Proteomes" id="UP000243579"/>
    </source>
</evidence>
<dbReference type="PANTHER" id="PTHR46115">
    <property type="entry name" value="THIOREDOXIN-LIKE PROTEIN 1"/>
    <property type="match status" value="1"/>
</dbReference>
<sequence length="110" mass="12625">MTVESKQFANEAAFRAEITQDKYKDRLVVIDFTASWCPPCQYIKPIFHRYADETPDATFFQIDVDESDELSEALGVSAMPTFQFWRNGEKIDTLTGADKDKLKKLIGDHK</sequence>
<dbReference type="SUPFAM" id="SSF52833">
    <property type="entry name" value="Thioredoxin-like"/>
    <property type="match status" value="1"/>
</dbReference>
<feature type="site" description="Deprotonates C-terminal active site Cys" evidence="3">
    <location>
        <position position="31"/>
    </location>
</feature>
<feature type="site" description="Contributes to redox potential value" evidence="3">
    <location>
        <position position="38"/>
    </location>
</feature>
<dbReference type="Pfam" id="PF00085">
    <property type="entry name" value="Thioredoxin"/>
    <property type="match status" value="1"/>
</dbReference>
<dbReference type="STRING" id="1202772.A0A1V9Z808"/>
<dbReference type="InterPro" id="IPR017937">
    <property type="entry name" value="Thioredoxin_CS"/>
</dbReference>
<comment type="similarity">
    <text evidence="2">Belongs to the thioredoxin family.</text>
</comment>
<evidence type="ECO:0000313" key="6">
    <source>
        <dbReference type="EMBL" id="OQR94136.1"/>
    </source>
</evidence>
<dbReference type="Gene3D" id="3.40.30.10">
    <property type="entry name" value="Glutaredoxin"/>
    <property type="match status" value="1"/>
</dbReference>